<feature type="domain" description="GerMN" evidence="2">
    <location>
        <begin position="242"/>
        <end position="330"/>
    </location>
</feature>
<dbReference type="RefSeq" id="WP_170839771.1">
    <property type="nucleotide sequence ID" value="NZ_FOCQ01000004.1"/>
</dbReference>
<evidence type="ECO:0000313" key="4">
    <source>
        <dbReference type="Proteomes" id="UP000199695"/>
    </source>
</evidence>
<dbReference type="AlphaFoldDB" id="A0A1H8D022"/>
<dbReference type="PROSITE" id="PS51257">
    <property type="entry name" value="PROKAR_LIPOPROTEIN"/>
    <property type="match status" value="1"/>
</dbReference>
<evidence type="ECO:0000259" key="2">
    <source>
        <dbReference type="SMART" id="SM00909"/>
    </source>
</evidence>
<keyword evidence="4" id="KW-1185">Reference proteome</keyword>
<dbReference type="Proteomes" id="UP000199695">
    <property type="component" value="Unassembled WGS sequence"/>
</dbReference>
<proteinExistence type="predicted"/>
<accession>A0A1H8D022</accession>
<keyword evidence="1" id="KW-0732">Signal</keyword>
<dbReference type="InterPro" id="IPR019606">
    <property type="entry name" value="GerMN"/>
</dbReference>
<feature type="domain" description="GerMN" evidence="2">
    <location>
        <begin position="92"/>
        <end position="182"/>
    </location>
</feature>
<protein>
    <submittedName>
        <fullName evidence="3">Germination protein M</fullName>
    </submittedName>
</protein>
<gene>
    <name evidence="3" type="ORF">SAMN05444955_104220</name>
</gene>
<dbReference type="STRING" id="1173111.SAMN05444955_104220"/>
<feature type="chain" id="PRO_5011737736" evidence="1">
    <location>
        <begin position="24"/>
        <end position="352"/>
    </location>
</feature>
<dbReference type="EMBL" id="FOCQ01000004">
    <property type="protein sequence ID" value="SEN00683.1"/>
    <property type="molecule type" value="Genomic_DNA"/>
</dbReference>
<dbReference type="Pfam" id="PF10646">
    <property type="entry name" value="Germane"/>
    <property type="match status" value="2"/>
</dbReference>
<evidence type="ECO:0000256" key="1">
    <source>
        <dbReference type="SAM" id="SignalP"/>
    </source>
</evidence>
<organism evidence="3 4">
    <name type="scientific">Lihuaxuella thermophila</name>
    <dbReference type="NCBI Taxonomy" id="1173111"/>
    <lineage>
        <taxon>Bacteria</taxon>
        <taxon>Bacillati</taxon>
        <taxon>Bacillota</taxon>
        <taxon>Bacilli</taxon>
        <taxon>Bacillales</taxon>
        <taxon>Thermoactinomycetaceae</taxon>
        <taxon>Lihuaxuella</taxon>
    </lineage>
</organism>
<sequence length="352" mass="38389">MNMIRASLALIMIPLTLTGCLFGPEQKTSTPIDPPPANALKQNAHPVQAGQKTEMKTAKDKKKLSGVELYFLMDTGYVVPYALQIPSVQGIAKEAMKFMVKGGPGEAMLPKGFSPILPKGTQIKGLSIQDGTATIDFSKEFLNYEPELEEKILSAITWTLTGFHNVKEVNIWVDGRPLAVMPKGKTPAQGLTRKRGINVEISEGVNVSQSMPVTLYFLGQTADNSIYYVPVTRMVNRSNNVGEVSLKELIKGPMYHSNLSGALDTSTEVNRVQVKGDTVLVDFGEQLLQYNDQQSASKDAMNTIVLSLTENTSAKKVKITVNGKQSFRASGQKGEHFAQPVTRPEMINSNGL</sequence>
<feature type="signal peptide" evidence="1">
    <location>
        <begin position="1"/>
        <end position="23"/>
    </location>
</feature>
<reference evidence="3 4" key="1">
    <citation type="submission" date="2016-10" db="EMBL/GenBank/DDBJ databases">
        <authorList>
            <person name="de Groot N.N."/>
        </authorList>
    </citation>
    <scope>NUCLEOTIDE SEQUENCE [LARGE SCALE GENOMIC DNA]</scope>
    <source>
        <strain evidence="3 4">DSM 46701</strain>
    </source>
</reference>
<name>A0A1H8D022_9BACL</name>
<evidence type="ECO:0000313" key="3">
    <source>
        <dbReference type="EMBL" id="SEN00683.1"/>
    </source>
</evidence>
<dbReference type="SMART" id="SM00909">
    <property type="entry name" value="Germane"/>
    <property type="match status" value="2"/>
</dbReference>